<feature type="domain" description="Rhodopsin" evidence="8">
    <location>
        <begin position="37"/>
        <end position="272"/>
    </location>
</feature>
<evidence type="ECO:0000256" key="7">
    <source>
        <dbReference type="SAM" id="Phobius"/>
    </source>
</evidence>
<evidence type="ECO:0000256" key="6">
    <source>
        <dbReference type="SAM" id="MobiDB-lite"/>
    </source>
</evidence>
<sequence length="362" mass="39616">MGWVLNATEDVNGQSKYPTIISICAVFSVLSTVVVGARVWLRSKARGLAADDWLSAFSAIFAIAYSAITIAQTRYGLGLPLKLRPEPNLVMYTRVNYSGRPVYQLGISFFKIALLISYLRLIQGTHHKVYRIIIWVTIGFVFLAHLGCALALILACKPVHKSWNPRVQGTCLAPSPSFTGYAVVTIISDIVTALLPLPVLLKLQVRTSKKIGLVSIFMLGVLTTVASIMRYLQIDRIQHGDGDSTLLVLWGTIEFNIGNVVSSLPFLAPLFIRKAKDYRSKHSDDYNTPSGRNKSKTDGQGSRFSMKVLSSSRAGPVEENASETGSRENILAGDRDIVKSVTYSVKVDDASISGTTQDRSLS</sequence>
<dbReference type="InterPro" id="IPR049326">
    <property type="entry name" value="Rhodopsin_dom_fungi"/>
</dbReference>
<accession>A0A0B7K303</accession>
<comment type="subcellular location">
    <subcellularLocation>
        <location evidence="1">Membrane</location>
        <topology evidence="1">Multi-pass membrane protein</topology>
    </subcellularLocation>
</comment>
<keyword evidence="2 7" id="KW-0812">Transmembrane</keyword>
<dbReference type="PANTHER" id="PTHR33048">
    <property type="entry name" value="PTH11-LIKE INTEGRAL MEMBRANE PROTEIN (AFU_ORTHOLOGUE AFUA_5G11245)"/>
    <property type="match status" value="1"/>
</dbReference>
<dbReference type="PANTHER" id="PTHR33048:SF146">
    <property type="entry name" value="INTEGRAL MEMBRANE PROTEIN"/>
    <property type="match status" value="1"/>
</dbReference>
<comment type="similarity">
    <text evidence="5">Belongs to the SAT4 family.</text>
</comment>
<evidence type="ECO:0000256" key="5">
    <source>
        <dbReference type="ARBA" id="ARBA00038359"/>
    </source>
</evidence>
<organism evidence="9">
    <name type="scientific">Bionectria ochroleuca</name>
    <name type="common">Gliocladium roseum</name>
    <dbReference type="NCBI Taxonomy" id="29856"/>
    <lineage>
        <taxon>Eukaryota</taxon>
        <taxon>Fungi</taxon>
        <taxon>Dikarya</taxon>
        <taxon>Ascomycota</taxon>
        <taxon>Pezizomycotina</taxon>
        <taxon>Sordariomycetes</taxon>
        <taxon>Hypocreomycetidae</taxon>
        <taxon>Hypocreales</taxon>
        <taxon>Bionectriaceae</taxon>
        <taxon>Clonostachys</taxon>
    </lineage>
</organism>
<name>A0A0B7K303_BIOOC</name>
<keyword evidence="4 7" id="KW-0472">Membrane</keyword>
<protein>
    <recommendedName>
        <fullName evidence="8">Rhodopsin domain-containing protein</fullName>
    </recommendedName>
</protein>
<evidence type="ECO:0000256" key="3">
    <source>
        <dbReference type="ARBA" id="ARBA00022989"/>
    </source>
</evidence>
<gene>
    <name evidence="9" type="ORF">BN869_000007642_1</name>
</gene>
<evidence type="ECO:0000259" key="8">
    <source>
        <dbReference type="Pfam" id="PF20684"/>
    </source>
</evidence>
<feature type="region of interest" description="Disordered" evidence="6">
    <location>
        <begin position="280"/>
        <end position="329"/>
    </location>
</feature>
<feature type="transmembrane region" description="Helical" evidence="7">
    <location>
        <begin position="247"/>
        <end position="272"/>
    </location>
</feature>
<keyword evidence="3 7" id="KW-1133">Transmembrane helix</keyword>
<feature type="transmembrane region" description="Helical" evidence="7">
    <location>
        <begin position="53"/>
        <end position="75"/>
    </location>
</feature>
<dbReference type="AlphaFoldDB" id="A0A0B7K303"/>
<dbReference type="Pfam" id="PF20684">
    <property type="entry name" value="Fung_rhodopsin"/>
    <property type="match status" value="1"/>
</dbReference>
<feature type="compositionally biased region" description="Polar residues" evidence="6">
    <location>
        <begin position="286"/>
        <end position="313"/>
    </location>
</feature>
<feature type="transmembrane region" description="Helical" evidence="7">
    <location>
        <begin position="178"/>
        <end position="201"/>
    </location>
</feature>
<dbReference type="GO" id="GO:0016020">
    <property type="term" value="C:membrane"/>
    <property type="evidence" value="ECO:0007669"/>
    <property type="project" value="UniProtKB-SubCell"/>
</dbReference>
<dbReference type="InterPro" id="IPR052337">
    <property type="entry name" value="SAT4-like"/>
</dbReference>
<reference evidence="9" key="1">
    <citation type="submission" date="2015-01" db="EMBL/GenBank/DDBJ databases">
        <authorList>
            <person name="Durling Mikael"/>
        </authorList>
    </citation>
    <scope>NUCLEOTIDE SEQUENCE</scope>
</reference>
<feature type="transmembrane region" description="Helical" evidence="7">
    <location>
        <begin position="20"/>
        <end position="41"/>
    </location>
</feature>
<dbReference type="EMBL" id="CDPU01000024">
    <property type="protein sequence ID" value="CEO51584.1"/>
    <property type="molecule type" value="Genomic_DNA"/>
</dbReference>
<feature type="transmembrane region" description="Helical" evidence="7">
    <location>
        <begin position="213"/>
        <end position="232"/>
    </location>
</feature>
<evidence type="ECO:0000256" key="1">
    <source>
        <dbReference type="ARBA" id="ARBA00004141"/>
    </source>
</evidence>
<evidence type="ECO:0000256" key="2">
    <source>
        <dbReference type="ARBA" id="ARBA00022692"/>
    </source>
</evidence>
<evidence type="ECO:0000256" key="4">
    <source>
        <dbReference type="ARBA" id="ARBA00023136"/>
    </source>
</evidence>
<proteinExistence type="inferred from homology"/>
<feature type="transmembrane region" description="Helical" evidence="7">
    <location>
        <begin position="133"/>
        <end position="155"/>
    </location>
</feature>
<feature type="transmembrane region" description="Helical" evidence="7">
    <location>
        <begin position="102"/>
        <end position="121"/>
    </location>
</feature>
<evidence type="ECO:0000313" key="9">
    <source>
        <dbReference type="EMBL" id="CEO51584.1"/>
    </source>
</evidence>